<name>A0A084SFB0_9BACT</name>
<evidence type="ECO:0000313" key="2">
    <source>
        <dbReference type="Proteomes" id="UP000028547"/>
    </source>
</evidence>
<accession>A0A084SFB0</accession>
<dbReference type="AlphaFoldDB" id="A0A084SFB0"/>
<comment type="caution">
    <text evidence="1">The sequence shown here is derived from an EMBL/GenBank/DDBJ whole genome shotgun (WGS) entry which is preliminary data.</text>
</comment>
<sequence>MLNLQRDAASFCSRFAFFFAHVAPDAPNDAAQQFVAAQPHVLELYRLLDGWCPTEAGPVPSALAEQARACLVAFGLPLPAPAAYH</sequence>
<dbReference type="EMBL" id="JPMI01000392">
    <property type="protein sequence ID" value="KFA87145.1"/>
    <property type="molecule type" value="Genomic_DNA"/>
</dbReference>
<reference evidence="1 2" key="1">
    <citation type="submission" date="2014-07" db="EMBL/GenBank/DDBJ databases">
        <title>Draft Genome Sequence of Gephyronic Acid Producer, Cystobacter violaceus Strain Cb vi76.</title>
        <authorList>
            <person name="Stevens D.C."/>
            <person name="Young J."/>
            <person name="Carmichael R."/>
            <person name="Tan J."/>
            <person name="Taylor R.E."/>
        </authorList>
    </citation>
    <scope>NUCLEOTIDE SEQUENCE [LARGE SCALE GENOMIC DNA]</scope>
    <source>
        <strain evidence="1 2">Cb vi76</strain>
    </source>
</reference>
<protein>
    <submittedName>
        <fullName evidence="1">Uncharacterized protein</fullName>
    </submittedName>
</protein>
<organism evidence="1 2">
    <name type="scientific">Archangium violaceum Cb vi76</name>
    <dbReference type="NCBI Taxonomy" id="1406225"/>
    <lineage>
        <taxon>Bacteria</taxon>
        <taxon>Pseudomonadati</taxon>
        <taxon>Myxococcota</taxon>
        <taxon>Myxococcia</taxon>
        <taxon>Myxococcales</taxon>
        <taxon>Cystobacterineae</taxon>
        <taxon>Archangiaceae</taxon>
        <taxon>Archangium</taxon>
    </lineage>
</organism>
<proteinExistence type="predicted"/>
<gene>
    <name evidence="1" type="ORF">Q664_49975</name>
</gene>
<evidence type="ECO:0000313" key="1">
    <source>
        <dbReference type="EMBL" id="KFA87145.1"/>
    </source>
</evidence>
<dbReference type="Proteomes" id="UP000028547">
    <property type="component" value="Unassembled WGS sequence"/>
</dbReference>